<keyword evidence="1" id="KW-1133">Transmembrane helix</keyword>
<comment type="caution">
    <text evidence="2">The sequence shown here is derived from an EMBL/GenBank/DDBJ whole genome shotgun (WGS) entry which is preliminary data.</text>
</comment>
<evidence type="ECO:0000313" key="2">
    <source>
        <dbReference type="EMBL" id="KAG8450905.1"/>
    </source>
</evidence>
<organism evidence="2 3">
    <name type="scientific">Hymenochirus boettgeri</name>
    <name type="common">Congo dwarf clawed frog</name>
    <dbReference type="NCBI Taxonomy" id="247094"/>
    <lineage>
        <taxon>Eukaryota</taxon>
        <taxon>Metazoa</taxon>
        <taxon>Chordata</taxon>
        <taxon>Craniata</taxon>
        <taxon>Vertebrata</taxon>
        <taxon>Euteleostomi</taxon>
        <taxon>Amphibia</taxon>
        <taxon>Batrachia</taxon>
        <taxon>Anura</taxon>
        <taxon>Pipoidea</taxon>
        <taxon>Pipidae</taxon>
        <taxon>Pipinae</taxon>
        <taxon>Hymenochirus</taxon>
    </lineage>
</organism>
<sequence>MRHQVKVGIQMQIELAMNLRIRCIGSEHYKAAHIVVLSTLYFRNRNKKELNGFFFTGIIDLDANSGVSLVIIRFWTILYMWRVHGQLNLEKLLKK</sequence>
<gene>
    <name evidence="2" type="ORF">GDO86_003249</name>
</gene>
<reference evidence="2" key="1">
    <citation type="thesis" date="2020" institute="ProQuest LLC" country="789 East Eisenhower Parkway, Ann Arbor, MI, USA">
        <title>Comparative Genomics and Chromosome Evolution.</title>
        <authorList>
            <person name="Mudd A.B."/>
        </authorList>
    </citation>
    <scope>NUCLEOTIDE SEQUENCE</scope>
    <source>
        <strain evidence="2">Female2</strain>
        <tissue evidence="2">Blood</tissue>
    </source>
</reference>
<protein>
    <submittedName>
        <fullName evidence="2">Uncharacterized protein</fullName>
    </submittedName>
</protein>
<keyword evidence="1" id="KW-0472">Membrane</keyword>
<evidence type="ECO:0000313" key="3">
    <source>
        <dbReference type="Proteomes" id="UP000812440"/>
    </source>
</evidence>
<feature type="transmembrane region" description="Helical" evidence="1">
    <location>
        <begin position="53"/>
        <end position="81"/>
    </location>
</feature>
<evidence type="ECO:0000256" key="1">
    <source>
        <dbReference type="SAM" id="Phobius"/>
    </source>
</evidence>
<dbReference type="AlphaFoldDB" id="A0A8T2K062"/>
<accession>A0A8T2K062</accession>
<name>A0A8T2K062_9PIPI</name>
<dbReference type="EMBL" id="JAACNH010000002">
    <property type="protein sequence ID" value="KAG8450905.1"/>
    <property type="molecule type" value="Genomic_DNA"/>
</dbReference>
<keyword evidence="1" id="KW-0812">Transmembrane</keyword>
<proteinExistence type="predicted"/>
<keyword evidence="3" id="KW-1185">Reference proteome</keyword>
<dbReference type="Proteomes" id="UP000812440">
    <property type="component" value="Chromosome 2"/>
</dbReference>